<keyword evidence="8" id="KW-1185">Reference proteome</keyword>
<dbReference type="SUPFAM" id="SSF118290">
    <property type="entry name" value="WRKY DNA-binding domain"/>
    <property type="match status" value="1"/>
</dbReference>
<dbReference type="GO" id="GO:0003700">
    <property type="term" value="F:DNA-binding transcription factor activity"/>
    <property type="evidence" value="ECO:0007669"/>
    <property type="project" value="InterPro"/>
</dbReference>
<name>A0A9D5H3I9_9LILI</name>
<reference evidence="7" key="1">
    <citation type="submission" date="2021-03" db="EMBL/GenBank/DDBJ databases">
        <authorList>
            <person name="Li Z."/>
            <person name="Yang C."/>
        </authorList>
    </citation>
    <scope>NUCLEOTIDE SEQUENCE</scope>
    <source>
        <strain evidence="7">Dzin_1.0</strain>
        <tissue evidence="7">Leaf</tissue>
    </source>
</reference>
<dbReference type="GO" id="GO:0043565">
    <property type="term" value="F:sequence-specific DNA binding"/>
    <property type="evidence" value="ECO:0007669"/>
    <property type="project" value="InterPro"/>
</dbReference>
<keyword evidence="4" id="KW-0804">Transcription</keyword>
<dbReference type="PANTHER" id="PTHR31282">
    <property type="entry name" value="WRKY TRANSCRIPTION FACTOR 21-RELATED"/>
    <property type="match status" value="1"/>
</dbReference>
<dbReference type="EMBL" id="JAGGNH010000010">
    <property type="protein sequence ID" value="KAJ0962055.1"/>
    <property type="molecule type" value="Genomic_DNA"/>
</dbReference>
<feature type="domain" description="WRKY" evidence="6">
    <location>
        <begin position="203"/>
        <end position="251"/>
    </location>
</feature>
<dbReference type="Proteomes" id="UP001085076">
    <property type="component" value="Miscellaneous, Linkage group lg10"/>
</dbReference>
<keyword evidence="2" id="KW-0805">Transcription regulation</keyword>
<reference evidence="7" key="2">
    <citation type="journal article" date="2022" name="Hortic Res">
        <title>The genome of Dioscorea zingiberensis sheds light on the biosynthesis, origin and evolution of the medicinally important diosgenin saponins.</title>
        <authorList>
            <person name="Li Y."/>
            <person name="Tan C."/>
            <person name="Li Z."/>
            <person name="Guo J."/>
            <person name="Li S."/>
            <person name="Chen X."/>
            <person name="Wang C."/>
            <person name="Dai X."/>
            <person name="Yang H."/>
            <person name="Song W."/>
            <person name="Hou L."/>
            <person name="Xu J."/>
            <person name="Tong Z."/>
            <person name="Xu A."/>
            <person name="Yuan X."/>
            <person name="Wang W."/>
            <person name="Yang Q."/>
            <person name="Chen L."/>
            <person name="Sun Z."/>
            <person name="Wang K."/>
            <person name="Pan B."/>
            <person name="Chen J."/>
            <person name="Bao Y."/>
            <person name="Liu F."/>
            <person name="Qi X."/>
            <person name="Gang D.R."/>
            <person name="Wen J."/>
            <person name="Li J."/>
        </authorList>
    </citation>
    <scope>NUCLEOTIDE SEQUENCE</scope>
    <source>
        <strain evidence="7">Dzin_1.0</strain>
    </source>
</reference>
<dbReference type="AlphaFoldDB" id="A0A9D5H3I9"/>
<organism evidence="7 8">
    <name type="scientific">Dioscorea zingiberensis</name>
    <dbReference type="NCBI Taxonomy" id="325984"/>
    <lineage>
        <taxon>Eukaryota</taxon>
        <taxon>Viridiplantae</taxon>
        <taxon>Streptophyta</taxon>
        <taxon>Embryophyta</taxon>
        <taxon>Tracheophyta</taxon>
        <taxon>Spermatophyta</taxon>
        <taxon>Magnoliopsida</taxon>
        <taxon>Liliopsida</taxon>
        <taxon>Dioscoreales</taxon>
        <taxon>Dioscoreaceae</taxon>
        <taxon>Dioscorea</taxon>
    </lineage>
</organism>
<proteinExistence type="predicted"/>
<sequence length="251" mass="28193">MMMNQAAVIPNWELMSFHEAARNSLSSAHHLFQLISRQKINTSSNELSLIAHTAISEFKTLVSILEGSCSSTSRLKRIRKGPLPNLQQMDLHELMDPGIQFFPRPETLVSHRNAVVQPLNTCFDPRVVVPMSKQLLNYYYCYSSMSAQQGSIGEASMLSSKRRKHGNEAGGLKCTVSTGGCHCSKRRKQRIRRTIRVSAMGGKFADLPTDDFSWRKYGQKPIKGSPHPRNPLNDLAIYPILICIITSQEHP</sequence>
<keyword evidence="3" id="KW-0238">DNA-binding</keyword>
<evidence type="ECO:0000313" key="8">
    <source>
        <dbReference type="Proteomes" id="UP001085076"/>
    </source>
</evidence>
<evidence type="ECO:0000259" key="6">
    <source>
        <dbReference type="PROSITE" id="PS50811"/>
    </source>
</evidence>
<evidence type="ECO:0000256" key="2">
    <source>
        <dbReference type="ARBA" id="ARBA00023015"/>
    </source>
</evidence>
<dbReference type="InterPro" id="IPR003657">
    <property type="entry name" value="WRKY_dom"/>
</dbReference>
<dbReference type="InterPro" id="IPR036576">
    <property type="entry name" value="WRKY_dom_sf"/>
</dbReference>
<evidence type="ECO:0000256" key="1">
    <source>
        <dbReference type="ARBA" id="ARBA00004123"/>
    </source>
</evidence>
<accession>A0A9D5H3I9</accession>
<dbReference type="GO" id="GO:0005634">
    <property type="term" value="C:nucleus"/>
    <property type="evidence" value="ECO:0007669"/>
    <property type="project" value="UniProtKB-SubCell"/>
</dbReference>
<evidence type="ECO:0000256" key="3">
    <source>
        <dbReference type="ARBA" id="ARBA00023125"/>
    </source>
</evidence>
<gene>
    <name evidence="7" type="ORF">J5N97_029883</name>
</gene>
<dbReference type="InterPro" id="IPR044810">
    <property type="entry name" value="WRKY_plant"/>
</dbReference>
<evidence type="ECO:0000256" key="4">
    <source>
        <dbReference type="ARBA" id="ARBA00023163"/>
    </source>
</evidence>
<dbReference type="InterPro" id="IPR018872">
    <property type="entry name" value="Zn-cluster-dom"/>
</dbReference>
<comment type="subcellular location">
    <subcellularLocation>
        <location evidence="1">Nucleus</location>
    </subcellularLocation>
</comment>
<dbReference type="OrthoDB" id="756799at2759"/>
<comment type="caution">
    <text evidence="7">The sequence shown here is derived from an EMBL/GenBank/DDBJ whole genome shotgun (WGS) entry which is preliminary data.</text>
</comment>
<dbReference type="PROSITE" id="PS50811">
    <property type="entry name" value="WRKY"/>
    <property type="match status" value="1"/>
</dbReference>
<evidence type="ECO:0000313" key="7">
    <source>
        <dbReference type="EMBL" id="KAJ0962055.1"/>
    </source>
</evidence>
<evidence type="ECO:0000256" key="5">
    <source>
        <dbReference type="ARBA" id="ARBA00023242"/>
    </source>
</evidence>
<dbReference type="Pfam" id="PF03106">
    <property type="entry name" value="WRKY"/>
    <property type="match status" value="1"/>
</dbReference>
<dbReference type="SMART" id="SM00774">
    <property type="entry name" value="WRKY"/>
    <property type="match status" value="1"/>
</dbReference>
<dbReference type="Pfam" id="PF10533">
    <property type="entry name" value="Plant_zn_clust"/>
    <property type="match status" value="1"/>
</dbReference>
<dbReference type="Gene3D" id="2.20.25.80">
    <property type="entry name" value="WRKY domain"/>
    <property type="match status" value="1"/>
</dbReference>
<protein>
    <recommendedName>
        <fullName evidence="6">WRKY domain-containing protein</fullName>
    </recommendedName>
</protein>
<keyword evidence="5" id="KW-0539">Nucleus</keyword>